<dbReference type="OrthoDB" id="10253744at2759"/>
<name>A0A8I2YG02_9AGAM</name>
<evidence type="ECO:0000313" key="1">
    <source>
        <dbReference type="EMBL" id="KAG6371299.1"/>
    </source>
</evidence>
<dbReference type="Proteomes" id="UP000683000">
    <property type="component" value="Unassembled WGS sequence"/>
</dbReference>
<protein>
    <submittedName>
        <fullName evidence="1">Uncharacterized protein</fullName>
    </submittedName>
</protein>
<sequence length="225" mass="24194">MNLFRSLPHGCTPARTSTGCATLGRSTLCQRALSTTTLVPEQLAGTAPAHRCYAFLHTPQPPSAYPTKYTTPVQRKLLLATAPWGGAVNFAWSPSQPVHPRPPNPANAEQSQTYHLTAFSSARGKLEIEAVSLANVEEVARTLHAHIEPRTTASGGLSDCDSESEPNDLHLYVCTHGARDCRCGNTGGAVARTIRAELDKRRERDASDPSTRIKLAEVAHVGGHK</sequence>
<organism evidence="1 2">
    <name type="scientific">Boletus reticuloceps</name>
    <dbReference type="NCBI Taxonomy" id="495285"/>
    <lineage>
        <taxon>Eukaryota</taxon>
        <taxon>Fungi</taxon>
        <taxon>Dikarya</taxon>
        <taxon>Basidiomycota</taxon>
        <taxon>Agaricomycotina</taxon>
        <taxon>Agaricomycetes</taxon>
        <taxon>Agaricomycetidae</taxon>
        <taxon>Boletales</taxon>
        <taxon>Boletineae</taxon>
        <taxon>Boletaceae</taxon>
        <taxon>Boletoideae</taxon>
        <taxon>Boletus</taxon>
    </lineage>
</organism>
<comment type="caution">
    <text evidence="1">The sequence shown here is derived from an EMBL/GenBank/DDBJ whole genome shotgun (WGS) entry which is preliminary data.</text>
</comment>
<dbReference type="Pfam" id="PF06999">
    <property type="entry name" value="Suc_Fer-like"/>
    <property type="match status" value="1"/>
</dbReference>
<dbReference type="EMBL" id="JAGFBS010000037">
    <property type="protein sequence ID" value="KAG6371299.1"/>
    <property type="molecule type" value="Genomic_DNA"/>
</dbReference>
<proteinExistence type="predicted"/>
<dbReference type="InterPro" id="IPR009737">
    <property type="entry name" value="Aim32/Apd1-like"/>
</dbReference>
<reference evidence="1" key="1">
    <citation type="submission" date="2021-03" db="EMBL/GenBank/DDBJ databases">
        <title>Evolutionary innovations through gain and loss of genes in the ectomycorrhizal Boletales.</title>
        <authorList>
            <person name="Wu G."/>
            <person name="Miyauchi S."/>
            <person name="Morin E."/>
            <person name="Yang Z.-L."/>
            <person name="Xu J."/>
            <person name="Martin F.M."/>
        </authorList>
    </citation>
    <scope>NUCLEOTIDE SEQUENCE</scope>
    <source>
        <strain evidence="1">BR01</strain>
    </source>
</reference>
<accession>A0A8I2YG02</accession>
<dbReference type="AlphaFoldDB" id="A0A8I2YG02"/>
<keyword evidence="2" id="KW-1185">Reference proteome</keyword>
<evidence type="ECO:0000313" key="2">
    <source>
        <dbReference type="Proteomes" id="UP000683000"/>
    </source>
</evidence>
<gene>
    <name evidence="1" type="ORF">JVT61DRAFT_9769</name>
</gene>